<gene>
    <name evidence="1" type="ORF">LCGC14_1164540</name>
</gene>
<dbReference type="AlphaFoldDB" id="A0A0F9LWQ5"/>
<protein>
    <submittedName>
        <fullName evidence="1">Uncharacterized protein</fullName>
    </submittedName>
</protein>
<dbReference type="EMBL" id="LAZR01005708">
    <property type="protein sequence ID" value="KKM97788.1"/>
    <property type="molecule type" value="Genomic_DNA"/>
</dbReference>
<comment type="caution">
    <text evidence="1">The sequence shown here is derived from an EMBL/GenBank/DDBJ whole genome shotgun (WGS) entry which is preliminary data.</text>
</comment>
<organism evidence="1">
    <name type="scientific">marine sediment metagenome</name>
    <dbReference type="NCBI Taxonomy" id="412755"/>
    <lineage>
        <taxon>unclassified sequences</taxon>
        <taxon>metagenomes</taxon>
        <taxon>ecological metagenomes</taxon>
    </lineage>
</organism>
<evidence type="ECO:0000313" key="1">
    <source>
        <dbReference type="EMBL" id="KKM97788.1"/>
    </source>
</evidence>
<name>A0A0F9LWQ5_9ZZZZ</name>
<sequence length="65" mass="7447">MEPKEGLKYENKLENEIKECLESKGYKIGGPTSFTTIDNVFGEFRVQTKEIGFIIHIKAVKRISL</sequence>
<proteinExistence type="predicted"/>
<accession>A0A0F9LWQ5</accession>
<reference evidence="1" key="1">
    <citation type="journal article" date="2015" name="Nature">
        <title>Complex archaea that bridge the gap between prokaryotes and eukaryotes.</title>
        <authorList>
            <person name="Spang A."/>
            <person name="Saw J.H."/>
            <person name="Jorgensen S.L."/>
            <person name="Zaremba-Niedzwiedzka K."/>
            <person name="Martijn J."/>
            <person name="Lind A.E."/>
            <person name="van Eijk R."/>
            <person name="Schleper C."/>
            <person name="Guy L."/>
            <person name="Ettema T.J."/>
        </authorList>
    </citation>
    <scope>NUCLEOTIDE SEQUENCE</scope>
</reference>